<gene>
    <name evidence="3" type="primary">LOC104741441</name>
</gene>
<sequence>MPPKMRNCITSKKRRMNNPEKPPHLPDSTAPPPAASIVSPPAASIASPLPETITSPPPVAMGEATPPHLPSEISPPRPTSNEEQLNPPWLPQDNDEDTQPIHPEFYLEQSNYTKCCKLSSRSEENKTIVELEKILGEDQKQEKRLMKLQQKLEKMVVRWLVKLQQMQ</sequence>
<evidence type="ECO:0000256" key="1">
    <source>
        <dbReference type="SAM" id="MobiDB-lite"/>
    </source>
</evidence>
<evidence type="ECO:0000313" key="3">
    <source>
        <dbReference type="RefSeq" id="XP_019091509.1"/>
    </source>
</evidence>
<keyword evidence="2" id="KW-1185">Reference proteome</keyword>
<name>A0ABM1QXM1_CAMSA</name>
<proteinExistence type="predicted"/>
<dbReference type="GeneID" id="104741441"/>
<reference evidence="2" key="1">
    <citation type="journal article" date="2014" name="Nat. Commun.">
        <title>The emerging biofuel crop Camelina sativa retains a highly undifferentiated hexaploid genome structure.</title>
        <authorList>
            <person name="Kagale S."/>
            <person name="Koh C."/>
            <person name="Nixon J."/>
            <person name="Bollina V."/>
            <person name="Clarke W.E."/>
            <person name="Tuteja R."/>
            <person name="Spillane C."/>
            <person name="Robinson S.J."/>
            <person name="Links M.G."/>
            <person name="Clarke C."/>
            <person name="Higgins E.E."/>
            <person name="Huebert T."/>
            <person name="Sharpe A.G."/>
            <person name="Parkin I.A."/>
        </authorList>
    </citation>
    <scope>NUCLEOTIDE SEQUENCE [LARGE SCALE GENOMIC DNA]</scope>
    <source>
        <strain evidence="2">cv. DH55</strain>
    </source>
</reference>
<reference evidence="3" key="2">
    <citation type="submission" date="2025-08" db="UniProtKB">
        <authorList>
            <consortium name="RefSeq"/>
        </authorList>
    </citation>
    <scope>IDENTIFICATION</scope>
    <source>
        <tissue evidence="3">Leaf</tissue>
    </source>
</reference>
<dbReference type="Proteomes" id="UP000694864">
    <property type="component" value="Chromosome 14"/>
</dbReference>
<dbReference type="RefSeq" id="XP_019091509.1">
    <property type="nucleotide sequence ID" value="XM_019235964.1"/>
</dbReference>
<feature type="compositionally biased region" description="Pro residues" evidence="1">
    <location>
        <begin position="67"/>
        <end position="78"/>
    </location>
</feature>
<evidence type="ECO:0000313" key="2">
    <source>
        <dbReference type="Proteomes" id="UP000694864"/>
    </source>
</evidence>
<accession>A0ABM1QXM1</accession>
<organism evidence="2 3">
    <name type="scientific">Camelina sativa</name>
    <name type="common">False flax</name>
    <name type="synonym">Myagrum sativum</name>
    <dbReference type="NCBI Taxonomy" id="90675"/>
    <lineage>
        <taxon>Eukaryota</taxon>
        <taxon>Viridiplantae</taxon>
        <taxon>Streptophyta</taxon>
        <taxon>Embryophyta</taxon>
        <taxon>Tracheophyta</taxon>
        <taxon>Spermatophyta</taxon>
        <taxon>Magnoliopsida</taxon>
        <taxon>eudicotyledons</taxon>
        <taxon>Gunneridae</taxon>
        <taxon>Pentapetalae</taxon>
        <taxon>rosids</taxon>
        <taxon>malvids</taxon>
        <taxon>Brassicales</taxon>
        <taxon>Brassicaceae</taxon>
        <taxon>Camelineae</taxon>
        <taxon>Camelina</taxon>
    </lineage>
</organism>
<feature type="compositionally biased region" description="Low complexity" evidence="1">
    <location>
        <begin position="35"/>
        <end position="48"/>
    </location>
</feature>
<feature type="region of interest" description="Disordered" evidence="1">
    <location>
        <begin position="1"/>
        <end position="106"/>
    </location>
</feature>
<protein>
    <submittedName>
        <fullName evidence="3">Branchpoint-bridging protein-like</fullName>
    </submittedName>
</protein>